<evidence type="ECO:0000256" key="10">
    <source>
        <dbReference type="ARBA" id="ARBA00023242"/>
    </source>
</evidence>
<dbReference type="InterPro" id="IPR005135">
    <property type="entry name" value="Endo/exonuclease/phosphatase"/>
</dbReference>
<dbReference type="Gene3D" id="3.60.10.10">
    <property type="entry name" value="Endonuclease/exonuclease/phosphatase"/>
    <property type="match status" value="1"/>
</dbReference>
<evidence type="ECO:0000256" key="8">
    <source>
        <dbReference type="ARBA" id="ARBA00022842"/>
    </source>
</evidence>
<name>A0ABY8TTD3_TETOB</name>
<dbReference type="PANTHER" id="PTHR15822">
    <property type="entry name" value="TRAF AND TNF RECEPTOR-ASSOCIATED PROTEIN"/>
    <property type="match status" value="1"/>
</dbReference>
<dbReference type="InterPro" id="IPR036691">
    <property type="entry name" value="Endo/exonu/phosph_ase_sf"/>
</dbReference>
<reference evidence="12 13" key="1">
    <citation type="submission" date="2023-05" db="EMBL/GenBank/DDBJ databases">
        <title>A 100% complete, gapless, phased diploid assembly of the Scenedesmus obliquus UTEX 3031 genome.</title>
        <authorList>
            <person name="Biondi T.C."/>
            <person name="Hanschen E.R."/>
            <person name="Kwon T."/>
            <person name="Eng W."/>
            <person name="Kruse C.P.S."/>
            <person name="Koehler S.I."/>
            <person name="Kunde Y."/>
            <person name="Gleasner C.D."/>
            <person name="You Mak K.T."/>
            <person name="Polle J."/>
            <person name="Hovde B.T."/>
            <person name="Starkenburg S.R."/>
        </authorList>
    </citation>
    <scope>NUCLEOTIDE SEQUENCE [LARGE SCALE GENOMIC DNA]</scope>
    <source>
        <strain evidence="12 13">DOE0152z</strain>
    </source>
</reference>
<accession>A0ABY8TTD3</accession>
<protein>
    <recommendedName>
        <fullName evidence="11">Endonuclease/exonuclease/phosphatase domain-containing protein</fullName>
    </recommendedName>
</protein>
<keyword evidence="9" id="KW-0234">DNA repair</keyword>
<evidence type="ECO:0000256" key="6">
    <source>
        <dbReference type="ARBA" id="ARBA00022763"/>
    </source>
</evidence>
<keyword evidence="7" id="KW-0378">Hydrolase</keyword>
<keyword evidence="10" id="KW-0539">Nucleus</keyword>
<evidence type="ECO:0000256" key="2">
    <source>
        <dbReference type="ARBA" id="ARBA00001946"/>
    </source>
</evidence>
<evidence type="ECO:0000256" key="1">
    <source>
        <dbReference type="ARBA" id="ARBA00001936"/>
    </source>
</evidence>
<evidence type="ECO:0000259" key="11">
    <source>
        <dbReference type="Pfam" id="PF03372"/>
    </source>
</evidence>
<comment type="cofactor">
    <cofactor evidence="2">
        <name>Mg(2+)</name>
        <dbReference type="ChEBI" id="CHEBI:18420"/>
    </cofactor>
</comment>
<evidence type="ECO:0000256" key="4">
    <source>
        <dbReference type="ARBA" id="ARBA00022722"/>
    </source>
</evidence>
<keyword evidence="13" id="KW-1185">Reference proteome</keyword>
<comment type="cofactor">
    <cofactor evidence="1">
        <name>Mn(2+)</name>
        <dbReference type="ChEBI" id="CHEBI:29035"/>
    </cofactor>
</comment>
<evidence type="ECO:0000313" key="13">
    <source>
        <dbReference type="Proteomes" id="UP001244341"/>
    </source>
</evidence>
<comment type="subcellular location">
    <subcellularLocation>
        <location evidence="3">Nucleus</location>
        <location evidence="3">PML body</location>
    </subcellularLocation>
</comment>
<feature type="domain" description="Endonuclease/exonuclease/phosphatase" evidence="11">
    <location>
        <begin position="15"/>
        <end position="295"/>
    </location>
</feature>
<evidence type="ECO:0000256" key="9">
    <source>
        <dbReference type="ARBA" id="ARBA00023204"/>
    </source>
</evidence>
<dbReference type="PANTHER" id="PTHR15822:SF4">
    <property type="entry name" value="TYROSYL-DNA PHOSPHODIESTERASE 2"/>
    <property type="match status" value="1"/>
</dbReference>
<keyword evidence="4" id="KW-0540">Nuclease</keyword>
<sequence length="334" mass="35568">MVTVNAGPAAEVSVVTFNIRGIMDRWPERAPLLRRCLKQADADVFCFQEVLTGEFEQELQLLGPDYHVHECRAALQHLSASSLLGAAYVSSIRALLRFSWTRSLLVSLPESVEGWREQHQLAGNWSRLLRDLAIAPFYGNSIATSAVEHGSSSSSSSEVAYVWLVNTHLDHAAADIRKRQAQAICGWMEPLKGSCAGIVMTGDLNAPPDEALHAAMAEAGFLSAHKAAHGSEPSHTWPSGIQAPLMDEGEPHCADYVYAWQAPGYQLLVAAAQLCAQLFGDKPSQQDATLYPSDHIGIQVKLRVVASSSGGGSVIGQGDAAAGASGAPEAGSSK</sequence>
<proteinExistence type="predicted"/>
<keyword evidence="6" id="KW-0227">DNA damage</keyword>
<dbReference type="SUPFAM" id="SSF56219">
    <property type="entry name" value="DNase I-like"/>
    <property type="match status" value="1"/>
</dbReference>
<gene>
    <name evidence="12" type="ORF">OEZ85_012428</name>
</gene>
<evidence type="ECO:0000256" key="5">
    <source>
        <dbReference type="ARBA" id="ARBA00022723"/>
    </source>
</evidence>
<dbReference type="EMBL" id="CP126210">
    <property type="protein sequence ID" value="WIA12382.1"/>
    <property type="molecule type" value="Genomic_DNA"/>
</dbReference>
<dbReference type="Proteomes" id="UP001244341">
    <property type="component" value="Chromosome 3b"/>
</dbReference>
<dbReference type="InterPro" id="IPR051547">
    <property type="entry name" value="TDP2-like"/>
</dbReference>
<evidence type="ECO:0000256" key="3">
    <source>
        <dbReference type="ARBA" id="ARBA00004322"/>
    </source>
</evidence>
<keyword evidence="8" id="KW-0460">Magnesium</keyword>
<evidence type="ECO:0000256" key="7">
    <source>
        <dbReference type="ARBA" id="ARBA00022801"/>
    </source>
</evidence>
<organism evidence="12 13">
    <name type="scientific">Tetradesmus obliquus</name>
    <name type="common">Green alga</name>
    <name type="synonym">Acutodesmus obliquus</name>
    <dbReference type="NCBI Taxonomy" id="3088"/>
    <lineage>
        <taxon>Eukaryota</taxon>
        <taxon>Viridiplantae</taxon>
        <taxon>Chlorophyta</taxon>
        <taxon>core chlorophytes</taxon>
        <taxon>Chlorophyceae</taxon>
        <taxon>CS clade</taxon>
        <taxon>Sphaeropleales</taxon>
        <taxon>Scenedesmaceae</taxon>
        <taxon>Tetradesmus</taxon>
    </lineage>
</organism>
<keyword evidence="5" id="KW-0479">Metal-binding</keyword>
<dbReference type="Pfam" id="PF03372">
    <property type="entry name" value="Exo_endo_phos"/>
    <property type="match status" value="1"/>
</dbReference>
<evidence type="ECO:0000313" key="12">
    <source>
        <dbReference type="EMBL" id="WIA12382.1"/>
    </source>
</evidence>